<evidence type="ECO:0008006" key="3">
    <source>
        <dbReference type="Google" id="ProtNLM"/>
    </source>
</evidence>
<dbReference type="InterPro" id="IPR025234">
    <property type="entry name" value="YjzH-like"/>
</dbReference>
<evidence type="ECO:0000313" key="1">
    <source>
        <dbReference type="EMBL" id="MBB5072560.1"/>
    </source>
</evidence>
<gene>
    <name evidence="1" type="ORF">BJ969_005648</name>
</gene>
<protein>
    <recommendedName>
        <fullName evidence="3">DUF4177 domain-containing protein</fullName>
    </recommendedName>
</protein>
<dbReference type="AlphaFoldDB" id="A0A840NL16"/>
<name>A0A840NL16_9PSEU</name>
<dbReference type="Proteomes" id="UP000580474">
    <property type="component" value="Unassembled WGS sequence"/>
</dbReference>
<proteinExistence type="predicted"/>
<dbReference type="EMBL" id="JACHIV010000001">
    <property type="protein sequence ID" value="MBB5072560.1"/>
    <property type="molecule type" value="Genomic_DNA"/>
</dbReference>
<reference evidence="1 2" key="1">
    <citation type="submission" date="2020-08" db="EMBL/GenBank/DDBJ databases">
        <title>Sequencing the genomes of 1000 actinobacteria strains.</title>
        <authorList>
            <person name="Klenk H.-P."/>
        </authorList>
    </citation>
    <scope>NUCLEOTIDE SEQUENCE [LARGE SCALE GENOMIC DNA]</scope>
    <source>
        <strain evidence="1 2">DSM 45582</strain>
    </source>
</reference>
<sequence length="63" mass="7065">MSASFEHKVLKCKQTWKGFDYEGLEKELDELGRHGWQAVGTIAPALGSGHTHEIVIVLTRSRD</sequence>
<dbReference type="Pfam" id="PF13783">
    <property type="entry name" value="DUF4177"/>
    <property type="match status" value="1"/>
</dbReference>
<comment type="caution">
    <text evidence="1">The sequence shown here is derived from an EMBL/GenBank/DDBJ whole genome shotgun (WGS) entry which is preliminary data.</text>
</comment>
<keyword evidence="2" id="KW-1185">Reference proteome</keyword>
<accession>A0A840NL16</accession>
<evidence type="ECO:0000313" key="2">
    <source>
        <dbReference type="Proteomes" id="UP000580474"/>
    </source>
</evidence>
<dbReference type="RefSeq" id="WP_184483988.1">
    <property type="nucleotide sequence ID" value="NZ_JACHIV010000001.1"/>
</dbReference>
<organism evidence="1 2">
    <name type="scientific">Saccharopolyspora gloriosae</name>
    <dbReference type="NCBI Taxonomy" id="455344"/>
    <lineage>
        <taxon>Bacteria</taxon>
        <taxon>Bacillati</taxon>
        <taxon>Actinomycetota</taxon>
        <taxon>Actinomycetes</taxon>
        <taxon>Pseudonocardiales</taxon>
        <taxon>Pseudonocardiaceae</taxon>
        <taxon>Saccharopolyspora</taxon>
    </lineage>
</organism>